<protein>
    <submittedName>
        <fullName evidence="2">Uncharacterized protein</fullName>
    </submittedName>
</protein>
<dbReference type="KEGG" id="taz:TREAZ_2489"/>
<feature type="region of interest" description="Disordered" evidence="1">
    <location>
        <begin position="59"/>
        <end position="91"/>
    </location>
</feature>
<dbReference type="InParanoid" id="F5YFN1"/>
<accession>F5YFN1</accession>
<feature type="compositionally biased region" description="Acidic residues" evidence="1">
    <location>
        <begin position="67"/>
        <end position="79"/>
    </location>
</feature>
<proteinExistence type="predicted"/>
<dbReference type="RefSeq" id="WP_015713033.1">
    <property type="nucleotide sequence ID" value="NC_015577.1"/>
</dbReference>
<dbReference type="EMBL" id="CP001841">
    <property type="protein sequence ID" value="AEF82677.1"/>
    <property type="molecule type" value="Genomic_DNA"/>
</dbReference>
<dbReference type="HOGENOM" id="CLU_2426096_0_0_12"/>
<name>F5YFN1_LEAAZ</name>
<reference evidence="2 3" key="2">
    <citation type="journal article" date="2011" name="ISME J.">
        <title>RNA-seq reveals cooperative metabolic interactions between two termite-gut spirochete species in co-culture.</title>
        <authorList>
            <person name="Rosenthal A.Z."/>
            <person name="Matson E.G."/>
            <person name="Eldar A."/>
            <person name="Leadbetter J.R."/>
        </authorList>
    </citation>
    <scope>NUCLEOTIDE SEQUENCE [LARGE SCALE GENOMIC DNA]</scope>
    <source>
        <strain evidence="3">ATCC BAA-888 / DSM 13862 / ZAS-9</strain>
    </source>
</reference>
<dbReference type="AlphaFoldDB" id="F5YFN1"/>
<gene>
    <name evidence="2" type="ordered locus">TREAZ_2489</name>
</gene>
<evidence type="ECO:0000256" key="1">
    <source>
        <dbReference type="SAM" id="MobiDB-lite"/>
    </source>
</evidence>
<reference evidence="3" key="1">
    <citation type="submission" date="2009-12" db="EMBL/GenBank/DDBJ databases">
        <title>Complete sequence of Treponema azotonutricium strain ZAS-9.</title>
        <authorList>
            <person name="Tetu S.G."/>
            <person name="Matson E."/>
            <person name="Ren Q."/>
            <person name="Seshadri R."/>
            <person name="Elbourne L."/>
            <person name="Hassan K.A."/>
            <person name="Durkin A."/>
            <person name="Radune D."/>
            <person name="Mohamoud Y."/>
            <person name="Shay R."/>
            <person name="Jin S."/>
            <person name="Zhang X."/>
            <person name="Lucey K."/>
            <person name="Ballor N.R."/>
            <person name="Ottesen E."/>
            <person name="Rosenthal R."/>
            <person name="Allen A."/>
            <person name="Leadbetter J.R."/>
            <person name="Paulsen I.T."/>
        </authorList>
    </citation>
    <scope>NUCLEOTIDE SEQUENCE [LARGE SCALE GENOMIC DNA]</scope>
    <source>
        <strain evidence="3">ATCC BAA-888 / DSM 13862 / ZAS-9</strain>
    </source>
</reference>
<keyword evidence="3" id="KW-1185">Reference proteome</keyword>
<sequence length="91" mass="11002">MKVPKQKRIPVNVSLPVDFYEHLESLWRDRWNRGHTMLRLREFIAEMIGVGFQVWEERNVSRQEGPAETDPDPADDEVWEFPRNNRERRIV</sequence>
<dbReference type="STRING" id="545695.TREAZ_2489"/>
<organism evidence="2 3">
    <name type="scientific">Leadbettera azotonutricia (strain ATCC BAA-888 / DSM 13862 / ZAS-9)</name>
    <name type="common">Treponema azotonutricium</name>
    <dbReference type="NCBI Taxonomy" id="545695"/>
    <lineage>
        <taxon>Bacteria</taxon>
        <taxon>Pseudomonadati</taxon>
        <taxon>Spirochaetota</taxon>
        <taxon>Spirochaetia</taxon>
        <taxon>Spirochaetales</taxon>
        <taxon>Breznakiellaceae</taxon>
        <taxon>Leadbettera</taxon>
    </lineage>
</organism>
<dbReference type="Proteomes" id="UP000009222">
    <property type="component" value="Chromosome"/>
</dbReference>
<evidence type="ECO:0000313" key="2">
    <source>
        <dbReference type="EMBL" id="AEF82677.1"/>
    </source>
</evidence>
<evidence type="ECO:0000313" key="3">
    <source>
        <dbReference type="Proteomes" id="UP000009222"/>
    </source>
</evidence>